<evidence type="ECO:0000313" key="11">
    <source>
        <dbReference type="EMBL" id="GAA4170607.1"/>
    </source>
</evidence>
<evidence type="ECO:0000256" key="5">
    <source>
        <dbReference type="ARBA" id="ARBA00022989"/>
    </source>
</evidence>
<organism evidence="11 12">
    <name type="scientific">Gryllotalpicola koreensis</name>
    <dbReference type="NCBI Taxonomy" id="993086"/>
    <lineage>
        <taxon>Bacteria</taxon>
        <taxon>Bacillati</taxon>
        <taxon>Actinomycetota</taxon>
        <taxon>Actinomycetes</taxon>
        <taxon>Micrococcales</taxon>
        <taxon>Microbacteriaceae</taxon>
        <taxon>Gryllotalpicola</taxon>
    </lineage>
</organism>
<keyword evidence="12" id="KW-1185">Reference proteome</keyword>
<keyword evidence="3" id="KW-0547">Nucleotide-binding</keyword>
<dbReference type="PROSITE" id="PS50929">
    <property type="entry name" value="ABC_TM1F"/>
    <property type="match status" value="1"/>
</dbReference>
<keyword evidence="2 8" id="KW-0812">Transmembrane</keyword>
<reference evidence="12" key="1">
    <citation type="journal article" date="2019" name="Int. J. Syst. Evol. Microbiol.">
        <title>The Global Catalogue of Microorganisms (GCM) 10K type strain sequencing project: providing services to taxonomists for standard genome sequencing and annotation.</title>
        <authorList>
            <consortium name="The Broad Institute Genomics Platform"/>
            <consortium name="The Broad Institute Genome Sequencing Center for Infectious Disease"/>
            <person name="Wu L."/>
            <person name="Ma J."/>
        </authorList>
    </citation>
    <scope>NUCLEOTIDE SEQUENCE [LARGE SCALE GENOMIC DNA]</scope>
    <source>
        <strain evidence="12">JCM 17591</strain>
    </source>
</reference>
<feature type="transmembrane region" description="Helical" evidence="8">
    <location>
        <begin position="69"/>
        <end position="88"/>
    </location>
</feature>
<evidence type="ECO:0000259" key="9">
    <source>
        <dbReference type="PROSITE" id="PS50893"/>
    </source>
</evidence>
<dbReference type="SUPFAM" id="SSF90123">
    <property type="entry name" value="ABC transporter transmembrane region"/>
    <property type="match status" value="2"/>
</dbReference>
<feature type="transmembrane region" description="Helical" evidence="8">
    <location>
        <begin position="899"/>
        <end position="920"/>
    </location>
</feature>
<dbReference type="SUPFAM" id="SSF52540">
    <property type="entry name" value="P-loop containing nucleoside triphosphate hydrolases"/>
    <property type="match status" value="2"/>
</dbReference>
<dbReference type="Pfam" id="PF00664">
    <property type="entry name" value="ABC_membrane"/>
    <property type="match status" value="1"/>
</dbReference>
<feature type="transmembrane region" description="Helical" evidence="8">
    <location>
        <begin position="688"/>
        <end position="710"/>
    </location>
</feature>
<feature type="transmembrane region" description="Helical" evidence="8">
    <location>
        <begin position="293"/>
        <end position="312"/>
    </location>
</feature>
<dbReference type="InterPro" id="IPR017871">
    <property type="entry name" value="ABC_transporter-like_CS"/>
</dbReference>
<evidence type="ECO:0000313" key="12">
    <source>
        <dbReference type="Proteomes" id="UP001501079"/>
    </source>
</evidence>
<feature type="transmembrane region" description="Helical" evidence="8">
    <location>
        <begin position="868"/>
        <end position="887"/>
    </location>
</feature>
<evidence type="ECO:0000256" key="8">
    <source>
        <dbReference type="SAM" id="Phobius"/>
    </source>
</evidence>
<keyword evidence="5 8" id="KW-1133">Transmembrane helix</keyword>
<dbReference type="SMART" id="SM00382">
    <property type="entry name" value="AAA"/>
    <property type="match status" value="2"/>
</dbReference>
<dbReference type="Pfam" id="PF00005">
    <property type="entry name" value="ABC_tran"/>
    <property type="match status" value="2"/>
</dbReference>
<evidence type="ECO:0000256" key="4">
    <source>
        <dbReference type="ARBA" id="ARBA00022840"/>
    </source>
</evidence>
<dbReference type="InterPro" id="IPR036640">
    <property type="entry name" value="ABC1_TM_sf"/>
</dbReference>
<feature type="domain" description="ABC transmembrane type-1" evidence="10">
    <location>
        <begin position="43"/>
        <end position="321"/>
    </location>
</feature>
<feature type="transmembrane region" description="Helical" evidence="8">
    <location>
        <begin position="265"/>
        <end position="287"/>
    </location>
</feature>
<dbReference type="EMBL" id="BAABBW010000001">
    <property type="protein sequence ID" value="GAA4170607.1"/>
    <property type="molecule type" value="Genomic_DNA"/>
</dbReference>
<feature type="transmembrane region" description="Helical" evidence="8">
    <location>
        <begin position="150"/>
        <end position="167"/>
    </location>
</feature>
<comment type="caution">
    <text evidence="11">The sequence shown here is derived from an EMBL/GenBank/DDBJ whole genome shotgun (WGS) entry which is preliminary data.</text>
</comment>
<dbReference type="InterPro" id="IPR039421">
    <property type="entry name" value="Type_1_exporter"/>
</dbReference>
<dbReference type="Proteomes" id="UP001501079">
    <property type="component" value="Unassembled WGS sequence"/>
</dbReference>
<sequence>MSAADRRLGCRFRGLGRRHPATDRERLTMRGLSWRLLSGTGLIVVGVTGVVQAATGAIGAVVVGRLAGHPSWLLVAVLAAVNLAQIVAGGAQWRALAVAVGRAERAVRRTMLTRVLGQPMEALQKQGAGELIDRVDDDPAQLGALVRGPALWTGQAVLGAVAAWIVAGISWWPAWPLFLVVGTVCVLIVRRRAGRIAQLKVQEETAWSAHGAGLEEAVAAADDLRAAQGREFAVQRYAAQASVLLHRIDRTGAAAVSVTARVGMLLNALVAVVVLLAAATASGAPLFGGVSTGRIVTLWFLIVGFVGALANVTGNLPQIQSGLGAAQRINALLRMPQEPATGAEVPHRAARVELRGLVHEFDQGFRLGPISLTIAAGETIALVGRTGSGKSTLAKLMVRAIEPRAGEVLLGGRDVLDFALPSLRRHCAVVAQNTELIGGTIADNVRLYADASDEDVMDAFERLGLTDWVARLPDGLDTVVGAGGTGLSAGEAQLVAFARLMILDPVLVVLDEASARLDAVTARRLTTATERLLEGRTAVVIAHRLETVRHVDRVVVLSGGSVAEEGTWAELAAAGGAFASSLRAAGIVDDETPADPMAARGDGNAATAATETPDASGDASTARTAAANAPTPSPSLARTVLSFLTSFPRWGFCGDLSWLVGSLIGPYGVVTGALWGALAATIGHHGDVWPLALPLAAGLLLSPWLLAIAARLHPRWMAAISLTVRLAILRGRLAPRMPAPAAAGEVLGRALDSTRLANFADEALGIPYGILFAILTGVLAGGWTAGLIAGAIMVLCALVSITGVGVVGRAGRAAAAARAASARALGSLLEAAATIKQAGVVDEAVEHAASADASRIAASIRENTVGSIPWLTTGLLVQFGVVVGWALHTSGQWALPTALLLNTVLGNFSWFGFVTGQVVTSAPATRSWLRAVARIAGTERLARLPTGVDLGRGHAPAAAPPRPAELRELVMRDFTVRHADGSRGVTDVSLTISRGEFIAVIGRVGSGKSSLLAGLAGLRGSEGALLWNGKPMVAGHARESGQVAYVAQVPALLSGTVEENVHLGRAERFVAVASAAADAGLNPGMSAAIAGADPLRVDLDAETGLRGRSLSGGQAQRVAIARALASEPQLLIADDAGSALDPETELAMWRALRRSGTTVIAAASRRSVLERADRVVVLERGRVAAVAPWRQLEADWSELAG</sequence>
<dbReference type="GO" id="GO:0005524">
    <property type="term" value="F:ATP binding"/>
    <property type="evidence" value="ECO:0007669"/>
    <property type="project" value="UniProtKB-KW"/>
</dbReference>
<feature type="region of interest" description="Disordered" evidence="7">
    <location>
        <begin position="593"/>
        <end position="632"/>
    </location>
</feature>
<feature type="transmembrane region" description="Helical" evidence="8">
    <location>
        <begin position="173"/>
        <end position="190"/>
    </location>
</feature>
<dbReference type="PANTHER" id="PTHR24221">
    <property type="entry name" value="ATP-BINDING CASSETTE SUB-FAMILY B"/>
    <property type="match status" value="1"/>
</dbReference>
<dbReference type="InterPro" id="IPR003439">
    <property type="entry name" value="ABC_transporter-like_ATP-bd"/>
</dbReference>
<proteinExistence type="predicted"/>
<keyword evidence="6 8" id="KW-0472">Membrane</keyword>
<feature type="compositionally biased region" description="Low complexity" evidence="7">
    <location>
        <begin position="598"/>
        <end position="632"/>
    </location>
</feature>
<accession>A0ABP7ZUH8</accession>
<gene>
    <name evidence="11" type="ORF">GCM10022287_08770</name>
</gene>
<feature type="domain" description="ABC transporter" evidence="9">
    <location>
        <begin position="352"/>
        <end position="584"/>
    </location>
</feature>
<feature type="transmembrane region" description="Helical" evidence="8">
    <location>
        <begin position="36"/>
        <end position="63"/>
    </location>
</feature>
<dbReference type="InterPro" id="IPR011527">
    <property type="entry name" value="ABC1_TM_dom"/>
</dbReference>
<feature type="domain" description="ABC transporter" evidence="9">
    <location>
        <begin position="969"/>
        <end position="1201"/>
    </location>
</feature>
<dbReference type="PANTHER" id="PTHR24221:SF654">
    <property type="entry name" value="ATP-BINDING CASSETTE SUB-FAMILY B MEMBER 6"/>
    <property type="match status" value="1"/>
</dbReference>
<comment type="subcellular location">
    <subcellularLocation>
        <location evidence="1">Cell membrane</location>
        <topology evidence="1">Multi-pass membrane protein</topology>
    </subcellularLocation>
</comment>
<evidence type="ECO:0000256" key="3">
    <source>
        <dbReference type="ARBA" id="ARBA00022741"/>
    </source>
</evidence>
<evidence type="ECO:0000256" key="1">
    <source>
        <dbReference type="ARBA" id="ARBA00004651"/>
    </source>
</evidence>
<protein>
    <submittedName>
        <fullName evidence="11">ATP-binding cassette domain-containing protein</fullName>
    </submittedName>
</protein>
<dbReference type="InterPro" id="IPR003593">
    <property type="entry name" value="AAA+_ATPase"/>
</dbReference>
<dbReference type="Gene3D" id="3.40.50.300">
    <property type="entry name" value="P-loop containing nucleotide triphosphate hydrolases"/>
    <property type="match status" value="2"/>
</dbReference>
<dbReference type="Gene3D" id="1.20.1560.10">
    <property type="entry name" value="ABC transporter type 1, transmembrane domain"/>
    <property type="match status" value="2"/>
</dbReference>
<evidence type="ECO:0000256" key="6">
    <source>
        <dbReference type="ARBA" id="ARBA00023136"/>
    </source>
</evidence>
<feature type="transmembrane region" description="Helical" evidence="8">
    <location>
        <begin position="656"/>
        <end position="682"/>
    </location>
</feature>
<keyword evidence="4 11" id="KW-0067">ATP-binding</keyword>
<name>A0ABP7ZUH8_9MICO</name>
<evidence type="ECO:0000256" key="2">
    <source>
        <dbReference type="ARBA" id="ARBA00022692"/>
    </source>
</evidence>
<evidence type="ECO:0000256" key="7">
    <source>
        <dbReference type="SAM" id="MobiDB-lite"/>
    </source>
</evidence>
<evidence type="ECO:0000259" key="10">
    <source>
        <dbReference type="PROSITE" id="PS50929"/>
    </source>
</evidence>
<feature type="transmembrane region" description="Helical" evidence="8">
    <location>
        <begin position="763"/>
        <end position="781"/>
    </location>
</feature>
<dbReference type="PROSITE" id="PS50893">
    <property type="entry name" value="ABC_TRANSPORTER_2"/>
    <property type="match status" value="2"/>
</dbReference>
<dbReference type="RefSeq" id="WP_344752054.1">
    <property type="nucleotide sequence ID" value="NZ_BAABBW010000001.1"/>
</dbReference>
<dbReference type="InterPro" id="IPR027417">
    <property type="entry name" value="P-loop_NTPase"/>
</dbReference>
<dbReference type="PROSITE" id="PS00211">
    <property type="entry name" value="ABC_TRANSPORTER_1"/>
    <property type="match status" value="2"/>
</dbReference>
<dbReference type="CDD" id="cd03228">
    <property type="entry name" value="ABCC_MRP_Like"/>
    <property type="match status" value="1"/>
</dbReference>
<feature type="transmembrane region" description="Helical" evidence="8">
    <location>
        <begin position="787"/>
        <end position="808"/>
    </location>
</feature>